<dbReference type="Proteomes" id="UP000000593">
    <property type="component" value="Chromosome 2"/>
</dbReference>
<dbReference type="Gene3D" id="6.10.280.50">
    <property type="match status" value="1"/>
</dbReference>
<dbReference type="HOGENOM" id="CLU_165482_0_0_6"/>
<evidence type="ECO:0000313" key="1">
    <source>
        <dbReference type="EMBL" id="CAG22325.1"/>
    </source>
</evidence>
<organism evidence="1 2">
    <name type="scientific">Photobacterium profundum (strain SS9)</name>
    <dbReference type="NCBI Taxonomy" id="298386"/>
    <lineage>
        <taxon>Bacteria</taxon>
        <taxon>Pseudomonadati</taxon>
        <taxon>Pseudomonadota</taxon>
        <taxon>Gammaproteobacteria</taxon>
        <taxon>Vibrionales</taxon>
        <taxon>Vibrionaceae</taxon>
        <taxon>Photobacterium</taxon>
    </lineage>
</organism>
<evidence type="ECO:0008006" key="3">
    <source>
        <dbReference type="Google" id="ProtNLM"/>
    </source>
</evidence>
<dbReference type="Pfam" id="PF04325">
    <property type="entry name" value="DUF465"/>
    <property type="match status" value="1"/>
</dbReference>
<dbReference type="InterPro" id="IPR007420">
    <property type="entry name" value="DUF465"/>
</dbReference>
<keyword evidence="2" id="KW-1185">Reference proteome</keyword>
<dbReference type="eggNOG" id="COG2841">
    <property type="taxonomic scope" value="Bacteria"/>
</dbReference>
<accession>Q6LK55</accession>
<dbReference type="EMBL" id="CR378676">
    <property type="protein sequence ID" value="CAG22325.1"/>
    <property type="molecule type" value="Genomic_DNA"/>
</dbReference>
<dbReference type="KEGG" id="ppr:PBPRB0452"/>
<name>Q6LK55_PHOPR</name>
<sequence length="90" mass="10390">MLSTEQSEAFMLGEDHSLLKEFPEYKDTIAKLINVDDAFAKDTKHYNTLDKEIRELELQDSPIGDESMHQLKHDRAELKNALHHRLIAGN</sequence>
<dbReference type="STRING" id="298386.PBPRB0452"/>
<reference evidence="2" key="1">
    <citation type="journal article" date="2005" name="Science">
        <title>Life at depth: Photobacterium profundum genome sequence and expression analysis.</title>
        <authorList>
            <person name="Vezzi A."/>
            <person name="Campanaro S."/>
            <person name="D'Angelo M."/>
            <person name="Simonato F."/>
            <person name="Vitulo N."/>
            <person name="Lauro F.M."/>
            <person name="Cestaro A."/>
            <person name="Malacrida G."/>
            <person name="Simionati B."/>
            <person name="Cannata N."/>
            <person name="Romualdi C."/>
            <person name="Bartlett D.H."/>
            <person name="Valle G."/>
        </authorList>
    </citation>
    <scope>NUCLEOTIDE SEQUENCE [LARGE SCALE GENOMIC DNA]</scope>
    <source>
        <strain evidence="2">ATCC BAA-1253 / SS9</strain>
    </source>
</reference>
<evidence type="ECO:0000313" key="2">
    <source>
        <dbReference type="Proteomes" id="UP000000593"/>
    </source>
</evidence>
<gene>
    <name evidence="1" type="primary">VPA0402</name>
    <name evidence="1" type="ordered locus">PBPRB0452</name>
</gene>
<protein>
    <recommendedName>
        <fullName evidence="3">DUF465 domain-containing protein</fullName>
    </recommendedName>
</protein>
<dbReference type="InterPro" id="IPR038444">
    <property type="entry name" value="DUF465_sf"/>
</dbReference>
<proteinExistence type="predicted"/>
<dbReference type="AlphaFoldDB" id="Q6LK55"/>